<organism evidence="1">
    <name type="scientific">marine sediment metagenome</name>
    <dbReference type="NCBI Taxonomy" id="412755"/>
    <lineage>
        <taxon>unclassified sequences</taxon>
        <taxon>metagenomes</taxon>
        <taxon>ecological metagenomes</taxon>
    </lineage>
</organism>
<comment type="caution">
    <text evidence="1">The sequence shown here is derived from an EMBL/GenBank/DDBJ whole genome shotgun (WGS) entry which is preliminary data.</text>
</comment>
<name>A0A0F9A627_9ZZZZ</name>
<protein>
    <submittedName>
        <fullName evidence="1">Uncharacterized protein</fullName>
    </submittedName>
</protein>
<dbReference type="EMBL" id="LAZR01044298">
    <property type="protein sequence ID" value="KKL05009.1"/>
    <property type="molecule type" value="Genomic_DNA"/>
</dbReference>
<dbReference type="AlphaFoldDB" id="A0A0F9A627"/>
<evidence type="ECO:0000313" key="1">
    <source>
        <dbReference type="EMBL" id="KKL05009.1"/>
    </source>
</evidence>
<reference evidence="1" key="1">
    <citation type="journal article" date="2015" name="Nature">
        <title>Complex archaea that bridge the gap between prokaryotes and eukaryotes.</title>
        <authorList>
            <person name="Spang A."/>
            <person name="Saw J.H."/>
            <person name="Jorgensen S.L."/>
            <person name="Zaremba-Niedzwiedzka K."/>
            <person name="Martijn J."/>
            <person name="Lind A.E."/>
            <person name="van Eijk R."/>
            <person name="Schleper C."/>
            <person name="Guy L."/>
            <person name="Ettema T.J."/>
        </authorList>
    </citation>
    <scope>NUCLEOTIDE SEQUENCE</scope>
</reference>
<accession>A0A0F9A627</accession>
<sequence length="291" mass="32566">MHVRPIEVKRVSDLTDISTLGAMIYGQKGCGKTSFAATAGDRTVFVFVGAGITGVKTLKSPWFKEKFGTNPFVDEIHEKLDGKRMPVKATLFDQITKRFDWWLENRSDDWDTIVLDDITNTRKATMFKAFEINKGAGLSSAWSNTENAGGIPMSGIQDFGVEIRAMLWLLESYIEIFESAKKNFLVLAHERYTFSKSKNSRGDVIVGDKDVIDKIRPGFVGKTMPDDVAANFDEVWHLTKIGMGDQGIVKLDCYGDAQVLASTRHAGIFKPFESNPNFAEMMERVRKSQGK</sequence>
<gene>
    <name evidence="1" type="ORF">LCGC14_2610360</name>
</gene>
<proteinExistence type="predicted"/>
<dbReference type="Pfam" id="PF13479">
    <property type="entry name" value="AAA_24"/>
    <property type="match status" value="1"/>
</dbReference>